<evidence type="ECO:0000313" key="3">
    <source>
        <dbReference type="EMBL" id="NTS66134.1"/>
    </source>
</evidence>
<name>A0ABX2JNU0_9SPHN</name>
<evidence type="ECO:0000259" key="2">
    <source>
        <dbReference type="Pfam" id="PF01551"/>
    </source>
</evidence>
<dbReference type="InterPro" id="IPR050570">
    <property type="entry name" value="Cell_wall_metabolism_enzyme"/>
</dbReference>
<keyword evidence="1" id="KW-0732">Signal</keyword>
<dbReference type="SUPFAM" id="SSF51261">
    <property type="entry name" value="Duplicated hybrid motif"/>
    <property type="match status" value="1"/>
</dbReference>
<comment type="caution">
    <text evidence="3">The sequence shown here is derived from an EMBL/GenBank/DDBJ whole genome shotgun (WGS) entry which is preliminary data.</text>
</comment>
<dbReference type="EMBL" id="JABULH010000005">
    <property type="protein sequence ID" value="NTS66134.1"/>
    <property type="molecule type" value="Genomic_DNA"/>
</dbReference>
<dbReference type="Pfam" id="PF01551">
    <property type="entry name" value="Peptidase_M23"/>
    <property type="match status" value="1"/>
</dbReference>
<dbReference type="InterPro" id="IPR011055">
    <property type="entry name" value="Dup_hybrid_motif"/>
</dbReference>
<dbReference type="Gene3D" id="2.70.70.10">
    <property type="entry name" value="Glucose Permease (Domain IIA)"/>
    <property type="match status" value="1"/>
</dbReference>
<evidence type="ECO:0000256" key="1">
    <source>
        <dbReference type="ARBA" id="ARBA00022729"/>
    </source>
</evidence>
<accession>A0ABX2JNU0</accession>
<protein>
    <submittedName>
        <fullName evidence="3">M23 family metallopeptidase</fullName>
    </submittedName>
</protein>
<proteinExistence type="predicted"/>
<dbReference type="Proteomes" id="UP000621447">
    <property type="component" value="Unassembled WGS sequence"/>
</dbReference>
<dbReference type="RefSeq" id="WP_174194744.1">
    <property type="nucleotide sequence ID" value="NZ_JABULH010000005.1"/>
</dbReference>
<dbReference type="Gene3D" id="3.10.450.350">
    <property type="match status" value="2"/>
</dbReference>
<gene>
    <name evidence="3" type="ORF">HRV97_13295</name>
</gene>
<reference evidence="3 4" key="1">
    <citation type="submission" date="2020-06" db="EMBL/GenBank/DDBJ databases">
        <title>Sphingomonas hominis sp. nov., a member of the Sphingomonas, isolated from the hair of a 22-year-old girl.</title>
        <authorList>
            <person name="Zhang D.-F."/>
            <person name="Cui X.-W."/>
        </authorList>
    </citation>
    <scope>NUCLEOTIDE SEQUENCE [LARGE SCALE GENOMIC DNA]</scope>
    <source>
        <strain evidence="3 4">HHU CXW</strain>
    </source>
</reference>
<dbReference type="CDD" id="cd12797">
    <property type="entry name" value="M23_peptidase"/>
    <property type="match status" value="1"/>
</dbReference>
<dbReference type="InterPro" id="IPR016047">
    <property type="entry name" value="M23ase_b-sheet_dom"/>
</dbReference>
<dbReference type="PANTHER" id="PTHR21666:SF289">
    <property type="entry name" value="L-ALA--D-GLU ENDOPEPTIDASE"/>
    <property type="match status" value="1"/>
</dbReference>
<organism evidence="3 4">
    <name type="scientific">Sphingomonas hominis</name>
    <dbReference type="NCBI Taxonomy" id="2741495"/>
    <lineage>
        <taxon>Bacteria</taxon>
        <taxon>Pseudomonadati</taxon>
        <taxon>Pseudomonadota</taxon>
        <taxon>Alphaproteobacteria</taxon>
        <taxon>Sphingomonadales</taxon>
        <taxon>Sphingomonadaceae</taxon>
        <taxon>Sphingomonas</taxon>
    </lineage>
</organism>
<keyword evidence="4" id="KW-1185">Reference proteome</keyword>
<evidence type="ECO:0000313" key="4">
    <source>
        <dbReference type="Proteomes" id="UP000621447"/>
    </source>
</evidence>
<dbReference type="PANTHER" id="PTHR21666">
    <property type="entry name" value="PEPTIDASE-RELATED"/>
    <property type="match status" value="1"/>
</dbReference>
<sequence>MFLREQQGLELAGAAGSSVRMRALVPAAATPSVPLAEPSLLDRVRDVAVHTDWAPDLGQDIGSRTWWRGAATCAALIAAAWMTRPGFPPILGYAPPVATGAAYEETRTQGIAPLALGSTTGRRAAASGLVRRLSQTPERPQIDLTVTLGGGDTLSNALQRAGVGMNEAARVATLVGGAVSLDQLKPGTILSLTMGRRPSRLQPRPLEKLSFRAGFDLDLAVNRAGNDLLLDRRPISIDRAPLHVRGLVGASLYRSMRAAGVPARVVESYIKAVAARMPIGDVGAADTFDIVADQARAATGEVEVGQLQYAGLADAAGRRRLQLVRWGDQQGEGGSFMDPTGQVERRGFMGMPVAGRVTSTFGMRMHPLLGFMRMHRGMDIGAPYGSPIYAAIDGVVSFAGRSGGYGNFIKLAHPGGYASGYGHLSRFAVSTGTRVARGQVIGYVGSTGMSTGPHLHWEVWKNGVPVNPRSISLSSVQTVSGDTLRGLKAKIARLLSAPAR</sequence>
<feature type="domain" description="M23ase beta-sheet core" evidence="2">
    <location>
        <begin position="373"/>
        <end position="468"/>
    </location>
</feature>